<dbReference type="PANTHER" id="PTHR31205:SF84">
    <property type="entry name" value="DUF569 DOMAIN-CONTAINING PROTEIN"/>
    <property type="match status" value="1"/>
</dbReference>
<reference evidence="2" key="1">
    <citation type="submission" date="2015-06" db="UniProtKB">
        <authorList>
            <consortium name="EnsemblPlants"/>
        </authorList>
    </citation>
    <scope>IDENTIFICATION</scope>
</reference>
<protein>
    <recommendedName>
        <fullName evidence="1">DUF569 domain-containing protein</fullName>
    </recommendedName>
</protein>
<organism evidence="2">
    <name type="scientific">Aegilops tauschii</name>
    <name type="common">Tausch's goatgrass</name>
    <name type="synonym">Aegilops squarrosa</name>
    <dbReference type="NCBI Taxonomy" id="37682"/>
    <lineage>
        <taxon>Eukaryota</taxon>
        <taxon>Viridiplantae</taxon>
        <taxon>Streptophyta</taxon>
        <taxon>Embryophyta</taxon>
        <taxon>Tracheophyta</taxon>
        <taxon>Spermatophyta</taxon>
        <taxon>Magnoliopsida</taxon>
        <taxon>Liliopsida</taxon>
        <taxon>Poales</taxon>
        <taxon>Poaceae</taxon>
        <taxon>BOP clade</taxon>
        <taxon>Pooideae</taxon>
        <taxon>Triticodae</taxon>
        <taxon>Triticeae</taxon>
        <taxon>Triticinae</taxon>
        <taxon>Aegilops</taxon>
    </lineage>
</organism>
<dbReference type="EnsemblPlants" id="EMT29494">
    <property type="protein sequence ID" value="EMT29494"/>
    <property type="gene ID" value="F775_43267"/>
</dbReference>
<proteinExistence type="predicted"/>
<dbReference type="Pfam" id="PF22932">
    <property type="entry name" value="Ubiq_DUF_assoc"/>
    <property type="match status" value="1"/>
</dbReference>
<accession>M8C5E6</accession>
<feature type="domain" description="DUF569" evidence="1">
    <location>
        <begin position="104"/>
        <end position="178"/>
    </location>
</feature>
<name>M8C5E6_AEGTA</name>
<evidence type="ECO:0000259" key="1">
    <source>
        <dbReference type="Pfam" id="PF22932"/>
    </source>
</evidence>
<dbReference type="InterPro" id="IPR054726">
    <property type="entry name" value="Ubiq_DUF569-assoc"/>
</dbReference>
<dbReference type="PANTHER" id="PTHR31205">
    <property type="entry name" value="ACTIN CROSS-LINKING PROTEIN (DUF569)"/>
    <property type="match status" value="1"/>
</dbReference>
<evidence type="ECO:0000313" key="2">
    <source>
        <dbReference type="EnsemblPlants" id="EMT29494"/>
    </source>
</evidence>
<dbReference type="AlphaFoldDB" id="M8C5E6"/>
<sequence>MEREETGGVTGGAQGIPLLLDRLDPTFPGARRVFFEGVGGTRPRSSRPRAVAQLRPQSCPVQFTGRCLRANGRYLSWNNGVSAEDIEDTYILLFPGILTALLPSRLIVYVRAGADGTRMNHGALVFRGRSVVRLRKKLMRRLDVSDLVMCVEAGTFGRPTPLVVDLPRSVRDLHIVVFAAGTPAHAEVRYPDVDAV</sequence>